<dbReference type="Proteomes" id="UP000612899">
    <property type="component" value="Unassembled WGS sequence"/>
</dbReference>
<feature type="domain" description="Phosphatidylglycerol lysyltransferase C-terminal" evidence="6">
    <location>
        <begin position="21"/>
        <end position="311"/>
    </location>
</feature>
<evidence type="ECO:0000256" key="2">
    <source>
        <dbReference type="ARBA" id="ARBA00022475"/>
    </source>
</evidence>
<evidence type="ECO:0000256" key="4">
    <source>
        <dbReference type="ARBA" id="ARBA00022989"/>
    </source>
</evidence>
<dbReference type="PANTHER" id="PTHR34697">
    <property type="entry name" value="PHOSPHATIDYLGLYCEROL LYSYLTRANSFERASE"/>
    <property type="match status" value="1"/>
</dbReference>
<keyword evidence="5" id="KW-0472">Membrane</keyword>
<evidence type="ECO:0000313" key="8">
    <source>
        <dbReference type="Proteomes" id="UP000612899"/>
    </source>
</evidence>
<dbReference type="GO" id="GO:0005886">
    <property type="term" value="C:plasma membrane"/>
    <property type="evidence" value="ECO:0007669"/>
    <property type="project" value="UniProtKB-SubCell"/>
</dbReference>
<reference evidence="7" key="1">
    <citation type="submission" date="2021-01" db="EMBL/GenBank/DDBJ databases">
        <title>Whole genome shotgun sequence of Rhizocola hellebori NBRC 109834.</title>
        <authorList>
            <person name="Komaki H."/>
            <person name="Tamura T."/>
        </authorList>
    </citation>
    <scope>NUCLEOTIDE SEQUENCE</scope>
    <source>
        <strain evidence="7">NBRC 109834</strain>
    </source>
</reference>
<evidence type="ECO:0000259" key="6">
    <source>
        <dbReference type="Pfam" id="PF09924"/>
    </source>
</evidence>
<organism evidence="7 8">
    <name type="scientific">Rhizocola hellebori</name>
    <dbReference type="NCBI Taxonomy" id="1392758"/>
    <lineage>
        <taxon>Bacteria</taxon>
        <taxon>Bacillati</taxon>
        <taxon>Actinomycetota</taxon>
        <taxon>Actinomycetes</taxon>
        <taxon>Micromonosporales</taxon>
        <taxon>Micromonosporaceae</taxon>
        <taxon>Rhizocola</taxon>
    </lineage>
</organism>
<comment type="subcellular location">
    <subcellularLocation>
        <location evidence="1">Cell membrane</location>
        <topology evidence="1">Multi-pass membrane protein</topology>
    </subcellularLocation>
</comment>
<name>A0A8J3VCS3_9ACTN</name>
<dbReference type="AlphaFoldDB" id="A0A8J3VCS3"/>
<keyword evidence="2" id="KW-1003">Cell membrane</keyword>
<keyword evidence="4" id="KW-1133">Transmembrane helix</keyword>
<dbReference type="InterPro" id="IPR024320">
    <property type="entry name" value="LPG_synthase_C"/>
</dbReference>
<dbReference type="GO" id="GO:0055091">
    <property type="term" value="P:phospholipid homeostasis"/>
    <property type="evidence" value="ECO:0007669"/>
    <property type="project" value="TreeGrafter"/>
</dbReference>
<protein>
    <recommendedName>
        <fullName evidence="6">Phosphatidylglycerol lysyltransferase C-terminal domain-containing protein</fullName>
    </recommendedName>
</protein>
<dbReference type="SUPFAM" id="SSF55729">
    <property type="entry name" value="Acyl-CoA N-acyltransferases (Nat)"/>
    <property type="match status" value="1"/>
</dbReference>
<dbReference type="InterPro" id="IPR051211">
    <property type="entry name" value="PG_lysyltransferase"/>
</dbReference>
<dbReference type="EMBL" id="BONY01000001">
    <property type="protein sequence ID" value="GIH02065.1"/>
    <property type="molecule type" value="Genomic_DNA"/>
</dbReference>
<keyword evidence="8" id="KW-1185">Reference proteome</keyword>
<dbReference type="GO" id="GO:0016755">
    <property type="term" value="F:aminoacyltransferase activity"/>
    <property type="evidence" value="ECO:0007669"/>
    <property type="project" value="TreeGrafter"/>
</dbReference>
<dbReference type="PANTHER" id="PTHR34697:SF2">
    <property type="entry name" value="PHOSPHATIDYLGLYCEROL LYSYLTRANSFERASE"/>
    <property type="match status" value="1"/>
</dbReference>
<dbReference type="RefSeq" id="WP_203906012.1">
    <property type="nucleotide sequence ID" value="NZ_BONY01000001.1"/>
</dbReference>
<keyword evidence="3" id="KW-0812">Transmembrane</keyword>
<proteinExistence type="predicted"/>
<gene>
    <name evidence="7" type="ORF">Rhe02_01320</name>
</gene>
<accession>A0A8J3VCS3</accession>
<dbReference type="Pfam" id="PF09924">
    <property type="entry name" value="LPG_synthase_C"/>
    <property type="match status" value="1"/>
</dbReference>
<evidence type="ECO:0000256" key="1">
    <source>
        <dbReference type="ARBA" id="ARBA00004651"/>
    </source>
</evidence>
<evidence type="ECO:0000313" key="7">
    <source>
        <dbReference type="EMBL" id="GIH02065.1"/>
    </source>
</evidence>
<evidence type="ECO:0000256" key="3">
    <source>
        <dbReference type="ARBA" id="ARBA00022692"/>
    </source>
</evidence>
<comment type="caution">
    <text evidence="7">The sequence shown here is derived from an EMBL/GenBank/DDBJ whole genome shotgun (WGS) entry which is preliminary data.</text>
</comment>
<dbReference type="InterPro" id="IPR016181">
    <property type="entry name" value="Acyl_CoA_acyltransferase"/>
</dbReference>
<evidence type="ECO:0000256" key="5">
    <source>
        <dbReference type="ARBA" id="ARBA00023136"/>
    </source>
</evidence>
<sequence length="332" mass="37367">MTDVLTGSDVALEAIQSYPDADNPSSFLAVNEGNSYFTLPDVPGVIVYRETGRYIVQFGGPFAPEGARAQLLKAFIEWAAEQKREIVAVQLQAADAPEYLAEGFVVNQMGASFALRLETFTLAGTRFMQLRNKIKRAFGSGLQVNEVPLEPWIDRIRELDGAWLGTKGGAKPLEFLVGQTGGPYQHMRRLFVAENDGKLIGYISYSPVYGTRPGWMHDLSRRQPDCPPGVMEAINRTAIEKFQEEKVEWLHFGFTPFTGLDSQPKFPNYSRAFHWFMSHLWENGEMVYPAQTQFAYKDKWAQDLVLGEYIAFQHGRASIPALIHIFRACNAI</sequence>